<reference evidence="2" key="1">
    <citation type="submission" date="2018-07" db="EMBL/GenBank/DDBJ databases">
        <authorList>
            <person name="Quirk P.G."/>
            <person name="Krulwich T.A."/>
        </authorList>
    </citation>
    <scope>NUCLEOTIDE SEQUENCE</scope>
</reference>
<protein>
    <recommendedName>
        <fullName evidence="1">SnoaL-like domain-containing protein</fullName>
    </recommendedName>
</protein>
<gene>
    <name evidence="2" type="ORF">DF3PB_220031</name>
</gene>
<dbReference type="EMBL" id="UIDG01000135">
    <property type="protein sequence ID" value="SUS05894.1"/>
    <property type="molecule type" value="Genomic_DNA"/>
</dbReference>
<accession>A0A380TBT0</accession>
<dbReference type="SUPFAM" id="SSF54427">
    <property type="entry name" value="NTF2-like"/>
    <property type="match status" value="1"/>
</dbReference>
<name>A0A380TBT0_9ZZZZ</name>
<dbReference type="InterPro" id="IPR037401">
    <property type="entry name" value="SnoaL-like"/>
</dbReference>
<dbReference type="InterPro" id="IPR032710">
    <property type="entry name" value="NTF2-like_dom_sf"/>
</dbReference>
<proteinExistence type="predicted"/>
<organism evidence="2">
    <name type="scientific">metagenome</name>
    <dbReference type="NCBI Taxonomy" id="256318"/>
    <lineage>
        <taxon>unclassified sequences</taxon>
        <taxon>metagenomes</taxon>
    </lineage>
</organism>
<evidence type="ECO:0000313" key="2">
    <source>
        <dbReference type="EMBL" id="SUS05894.1"/>
    </source>
</evidence>
<sequence>MRSIIQSIVASILLAMSHVTVAQGEPSAKDLEARVVQLLEAFNRQDPEAMARLLAPDLQWMNISDDRMLQEASSREELVEGMAAYFRSCPTCRSSHAGLLSTPHRVAAIEVAEWTRDGVRHTRRSICVYEFSGDLIRRVYYVPAERP</sequence>
<dbReference type="Pfam" id="PF12680">
    <property type="entry name" value="SnoaL_2"/>
    <property type="match status" value="1"/>
</dbReference>
<dbReference type="AlphaFoldDB" id="A0A380TBT0"/>
<dbReference type="Gene3D" id="3.10.450.50">
    <property type="match status" value="1"/>
</dbReference>
<feature type="domain" description="SnoaL-like" evidence="1">
    <location>
        <begin position="35"/>
        <end position="138"/>
    </location>
</feature>
<evidence type="ECO:0000259" key="1">
    <source>
        <dbReference type="Pfam" id="PF12680"/>
    </source>
</evidence>